<feature type="domain" description="Immunity MXAN-0049 protein" evidence="1">
    <location>
        <begin position="41"/>
        <end position="116"/>
    </location>
</feature>
<protein>
    <submittedName>
        <fullName evidence="3">DUF1629 domain-containing protein</fullName>
    </submittedName>
</protein>
<gene>
    <name evidence="2" type="ORF">HAP48_033790</name>
    <name evidence="3" type="ORF">WDK88_12905</name>
</gene>
<evidence type="ECO:0000313" key="4">
    <source>
        <dbReference type="Proteomes" id="UP001432046"/>
    </source>
</evidence>
<dbReference type="RefSeq" id="WP_166214864.1">
    <property type="nucleotide sequence ID" value="NZ_CP088285.1"/>
</dbReference>
<organism evidence="2">
    <name type="scientific">Bradyrhizobium septentrionale</name>
    <dbReference type="NCBI Taxonomy" id="1404411"/>
    <lineage>
        <taxon>Bacteria</taxon>
        <taxon>Pseudomonadati</taxon>
        <taxon>Pseudomonadota</taxon>
        <taxon>Alphaproteobacteria</taxon>
        <taxon>Hyphomicrobiales</taxon>
        <taxon>Nitrobacteraceae</taxon>
        <taxon>Bradyrhizobium</taxon>
    </lineage>
</organism>
<dbReference type="EMBL" id="CP147711">
    <property type="protein sequence ID" value="WXC82406.1"/>
    <property type="molecule type" value="Genomic_DNA"/>
</dbReference>
<dbReference type="EMBL" id="JAAOLE020000001">
    <property type="protein sequence ID" value="NVI47841.1"/>
    <property type="molecule type" value="Genomic_DNA"/>
</dbReference>
<sequence>MVYLLEPKPYTWIRSPGLPSELLDKQVHGVTLAHEDVPAETTVKGRVALPDICHANDGLLFVSERARAALEELVPGRVAFFPLNLKASENLLVGRGFFLFDVLPRAQLIDWDLSLTAPRIVRPADGRESRALKAGIADPSVKFKAVRPETPPIWREADLDRPTVNFFASKKHVFLRDETWEALNARFSGQLVARKLGY</sequence>
<dbReference type="InterPro" id="IPR012433">
    <property type="entry name" value="Imm11"/>
</dbReference>
<dbReference type="Pfam" id="PF07791">
    <property type="entry name" value="Imm11"/>
    <property type="match status" value="1"/>
</dbReference>
<evidence type="ECO:0000313" key="2">
    <source>
        <dbReference type="EMBL" id="NVI47841.1"/>
    </source>
</evidence>
<reference evidence="3" key="3">
    <citation type="submission" date="2024-03" db="EMBL/GenBank/DDBJ databases">
        <authorList>
            <person name="Bromfield E.S.P."/>
            <person name="Cloutier S."/>
        </authorList>
    </citation>
    <scope>NUCLEOTIDE SEQUENCE</scope>
    <source>
        <strain evidence="3">5S5</strain>
    </source>
</reference>
<dbReference type="Proteomes" id="UP001432046">
    <property type="component" value="Chromosome"/>
</dbReference>
<accession>A0A973W5B4</accession>
<reference evidence="3" key="2">
    <citation type="journal article" date="2021" name="Int. J. Syst. Evol. Microbiol.">
        <title>Bradyrhizobium septentrionale sp. nov. (sv. septentrionale) and Bradyrhizobium quebecense sp. nov. (sv. septentrionale) associated with legumes native to Canada possess rearranged symbiosis genes and numerous insertion sequences.</title>
        <authorList>
            <person name="Bromfield E.S.P."/>
            <person name="Cloutier S."/>
        </authorList>
    </citation>
    <scope>NUCLEOTIDE SEQUENCE</scope>
    <source>
        <strain evidence="3">5S5</strain>
    </source>
</reference>
<evidence type="ECO:0000313" key="3">
    <source>
        <dbReference type="EMBL" id="WXC82406.1"/>
    </source>
</evidence>
<name>A0A973W5B4_9BRAD</name>
<keyword evidence="4" id="KW-1185">Reference proteome</keyword>
<evidence type="ECO:0000259" key="1">
    <source>
        <dbReference type="Pfam" id="PF07791"/>
    </source>
</evidence>
<dbReference type="AlphaFoldDB" id="A0A973W5B4"/>
<proteinExistence type="predicted"/>
<reference evidence="2" key="1">
    <citation type="submission" date="2020-06" db="EMBL/GenBank/DDBJ databases">
        <title>Whole Genome Sequence of Bradyrhizobium sp. Strain 1S1.</title>
        <authorList>
            <person name="Bromfield E.S.P."/>
            <person name="Cloutier S."/>
        </authorList>
    </citation>
    <scope>NUCLEOTIDE SEQUENCE [LARGE SCALE GENOMIC DNA]</scope>
    <source>
        <strain evidence="2">1S1</strain>
    </source>
</reference>